<feature type="domain" description="Amidohydrolase-related" evidence="1">
    <location>
        <begin position="3"/>
        <end position="294"/>
    </location>
</feature>
<reference evidence="2 3" key="1">
    <citation type="submission" date="2024-08" db="EMBL/GenBank/DDBJ databases">
        <title>Whole-genome sequencing of halo(alkali)philic microorganisms from hypersaline lakes.</title>
        <authorList>
            <person name="Sorokin D.Y."/>
            <person name="Merkel A.Y."/>
            <person name="Messina E."/>
            <person name="Yakimov M."/>
        </authorList>
    </citation>
    <scope>NUCLEOTIDE SEQUENCE [LARGE SCALE GENOMIC DNA]</scope>
    <source>
        <strain evidence="2 3">AB-hyl4</strain>
    </source>
</reference>
<dbReference type="InterPro" id="IPR006680">
    <property type="entry name" value="Amidohydro-rel"/>
</dbReference>
<evidence type="ECO:0000259" key="1">
    <source>
        <dbReference type="Pfam" id="PF04909"/>
    </source>
</evidence>
<dbReference type="SUPFAM" id="SSF51556">
    <property type="entry name" value="Metallo-dependent hydrolases"/>
    <property type="match status" value="1"/>
</dbReference>
<evidence type="ECO:0000313" key="3">
    <source>
        <dbReference type="Proteomes" id="UP001575105"/>
    </source>
</evidence>
<comment type="caution">
    <text evidence="2">The sequence shown here is derived from an EMBL/GenBank/DDBJ whole genome shotgun (WGS) entry which is preliminary data.</text>
</comment>
<sequence>MIIDTHQHVFWHGRDDAGLIADLDEHSIDLAWLLTWEIASTEDSPAYHHVLNPEHLRPDGTHAGIVLADLIKARDRYPDRFVLGYCPHPCLGDAPALLEAAHRMHGARVCGEWKFRMLFDDPRCLNLYRKAGELGMPVVLHLDVPYLNDKATGRPVYQPNWYGGTVANLERALQACPETTFIGHAPGFWREISGDADQAASHYPEGPLAPGNRIEHLLERYPNLYADLSAGSALRALKRDVAFSRNLLERFQNRFLFARDYYGGELMAFLRQMDLSDSAWSAIVHGNAQRLVPLDAETVPASTMTLS</sequence>
<accession>A0ABV4U9Y4</accession>
<gene>
    <name evidence="2" type="ORF">ACERK3_14675</name>
</gene>
<dbReference type="RefSeq" id="WP_425346450.1">
    <property type="nucleotide sequence ID" value="NZ_JBGUBD010000009.1"/>
</dbReference>
<dbReference type="Gene3D" id="3.20.20.140">
    <property type="entry name" value="Metal-dependent hydrolases"/>
    <property type="match status" value="1"/>
</dbReference>
<protein>
    <submittedName>
        <fullName evidence="2">Amidohydrolase family protein</fullName>
    </submittedName>
</protein>
<dbReference type="InterPro" id="IPR032466">
    <property type="entry name" value="Metal_Hydrolase"/>
</dbReference>
<proteinExistence type="predicted"/>
<evidence type="ECO:0000313" key="2">
    <source>
        <dbReference type="EMBL" id="MFA9479531.1"/>
    </source>
</evidence>
<keyword evidence="3" id="KW-1185">Reference proteome</keyword>
<dbReference type="EMBL" id="JBGUBD010000009">
    <property type="protein sequence ID" value="MFA9479531.1"/>
    <property type="molecule type" value="Genomic_DNA"/>
</dbReference>
<organism evidence="2 3">
    <name type="scientific">Natronomicrosphaera hydrolytica</name>
    <dbReference type="NCBI Taxonomy" id="3242702"/>
    <lineage>
        <taxon>Bacteria</taxon>
        <taxon>Pseudomonadati</taxon>
        <taxon>Planctomycetota</taxon>
        <taxon>Phycisphaerae</taxon>
        <taxon>Phycisphaerales</taxon>
        <taxon>Phycisphaeraceae</taxon>
        <taxon>Natronomicrosphaera</taxon>
    </lineage>
</organism>
<name>A0ABV4U9Y4_9BACT</name>
<dbReference type="Proteomes" id="UP001575105">
    <property type="component" value="Unassembled WGS sequence"/>
</dbReference>
<dbReference type="Pfam" id="PF04909">
    <property type="entry name" value="Amidohydro_2"/>
    <property type="match status" value="1"/>
</dbReference>